<name>A0AAD6M813_9ROSI</name>
<sequence>MIMKGNGSSMISGSEVEERKMLNKRRSKASSLTSGSENIVKEEENGAFGKASLTSESLTKTDTKSTELDHILKPSPKFTGLDLGSPRSSNFRYAAPKKANFVSKPVITESQLGPSASEVAAVSNCKKQTSSRGRDRERDNWRNELGWKHGGSSI</sequence>
<dbReference type="EMBL" id="JAQIZT010000010">
    <property type="protein sequence ID" value="KAJ6980673.1"/>
    <property type="molecule type" value="Genomic_DNA"/>
</dbReference>
<proteinExistence type="predicted"/>
<keyword evidence="3" id="KW-1185">Reference proteome</keyword>
<feature type="compositionally biased region" description="Basic and acidic residues" evidence="1">
    <location>
        <begin position="59"/>
        <end position="72"/>
    </location>
</feature>
<evidence type="ECO:0000313" key="3">
    <source>
        <dbReference type="Proteomes" id="UP001164929"/>
    </source>
</evidence>
<feature type="region of interest" description="Disordered" evidence="1">
    <location>
        <begin position="1"/>
        <end position="89"/>
    </location>
</feature>
<protein>
    <submittedName>
        <fullName evidence="2">Uncharacterized protein</fullName>
    </submittedName>
</protein>
<organism evidence="2 3">
    <name type="scientific">Populus alba x Populus x berolinensis</name>
    <dbReference type="NCBI Taxonomy" id="444605"/>
    <lineage>
        <taxon>Eukaryota</taxon>
        <taxon>Viridiplantae</taxon>
        <taxon>Streptophyta</taxon>
        <taxon>Embryophyta</taxon>
        <taxon>Tracheophyta</taxon>
        <taxon>Spermatophyta</taxon>
        <taxon>Magnoliopsida</taxon>
        <taxon>eudicotyledons</taxon>
        <taxon>Gunneridae</taxon>
        <taxon>Pentapetalae</taxon>
        <taxon>rosids</taxon>
        <taxon>fabids</taxon>
        <taxon>Malpighiales</taxon>
        <taxon>Salicaceae</taxon>
        <taxon>Saliceae</taxon>
        <taxon>Populus</taxon>
    </lineage>
</organism>
<feature type="region of interest" description="Disordered" evidence="1">
    <location>
        <begin position="117"/>
        <end position="154"/>
    </location>
</feature>
<dbReference type="Proteomes" id="UP001164929">
    <property type="component" value="Chromosome 10"/>
</dbReference>
<gene>
    <name evidence="2" type="ORF">NC653_024116</name>
</gene>
<dbReference type="AlphaFoldDB" id="A0AAD6M813"/>
<feature type="compositionally biased region" description="Basic and acidic residues" evidence="1">
    <location>
        <begin position="132"/>
        <end position="147"/>
    </location>
</feature>
<evidence type="ECO:0000313" key="2">
    <source>
        <dbReference type="EMBL" id="KAJ6980673.1"/>
    </source>
</evidence>
<feature type="compositionally biased region" description="Polar residues" evidence="1">
    <location>
        <begin position="1"/>
        <end position="12"/>
    </location>
</feature>
<accession>A0AAD6M813</accession>
<reference evidence="2" key="1">
    <citation type="journal article" date="2023" name="Mol. Ecol. Resour.">
        <title>Chromosome-level genome assembly of a triploid poplar Populus alba 'Berolinensis'.</title>
        <authorList>
            <person name="Chen S."/>
            <person name="Yu Y."/>
            <person name="Wang X."/>
            <person name="Wang S."/>
            <person name="Zhang T."/>
            <person name="Zhou Y."/>
            <person name="He R."/>
            <person name="Meng N."/>
            <person name="Wang Y."/>
            <person name="Liu W."/>
            <person name="Liu Z."/>
            <person name="Liu J."/>
            <person name="Guo Q."/>
            <person name="Huang H."/>
            <person name="Sederoff R.R."/>
            <person name="Wang G."/>
            <person name="Qu G."/>
            <person name="Chen S."/>
        </authorList>
    </citation>
    <scope>NUCLEOTIDE SEQUENCE</scope>
    <source>
        <strain evidence="2">SC-2020</strain>
    </source>
</reference>
<evidence type="ECO:0000256" key="1">
    <source>
        <dbReference type="SAM" id="MobiDB-lite"/>
    </source>
</evidence>
<comment type="caution">
    <text evidence="2">The sequence shown here is derived from an EMBL/GenBank/DDBJ whole genome shotgun (WGS) entry which is preliminary data.</text>
</comment>